<gene>
    <name evidence="1" type="ordered locus">Mbur_0296</name>
</gene>
<dbReference type="Proteomes" id="UP000001979">
    <property type="component" value="Chromosome"/>
</dbReference>
<evidence type="ECO:0000313" key="1">
    <source>
        <dbReference type="EMBL" id="ABE51298.1"/>
    </source>
</evidence>
<dbReference type="HOGENOM" id="CLU_130801_1_0_2"/>
<reference evidence="2" key="1">
    <citation type="journal article" date="2009" name="ISME J.">
        <title>The genome sequence of the psychrophilic archaeon, Methanococcoides burtonii: the role of genome evolution in cold adaptation.</title>
        <authorList>
            <person name="Allen M.A."/>
            <person name="Lauro F.M."/>
            <person name="Williams T.J."/>
            <person name="Burg D."/>
            <person name="Siddiqui K.S."/>
            <person name="De Francisci D."/>
            <person name="Chong K.W."/>
            <person name="Pilak O."/>
            <person name="Chew H.H."/>
            <person name="De Maere M.Z."/>
            <person name="Ting L."/>
            <person name="Katrib M."/>
            <person name="Ng C."/>
            <person name="Sowers K.R."/>
            <person name="Galperin M.Y."/>
            <person name="Anderson I.J."/>
            <person name="Ivanova N."/>
            <person name="Dalin E."/>
            <person name="Martinez M."/>
            <person name="Lapidus A."/>
            <person name="Hauser L."/>
            <person name="Land M."/>
            <person name="Thomas T."/>
            <person name="Cavicchioli R."/>
        </authorList>
    </citation>
    <scope>NUCLEOTIDE SEQUENCE [LARGE SCALE GENOMIC DNA]</scope>
    <source>
        <strain evidence="2">DSM 6242 / NBRC 107633 / OCM 468 / ACE-M</strain>
    </source>
</reference>
<organism evidence="1 2">
    <name type="scientific">Methanococcoides burtonii (strain DSM 6242 / NBRC 107633 / OCM 468 / ACE-M)</name>
    <dbReference type="NCBI Taxonomy" id="259564"/>
    <lineage>
        <taxon>Archaea</taxon>
        <taxon>Methanobacteriati</taxon>
        <taxon>Methanobacteriota</taxon>
        <taxon>Stenosarchaea group</taxon>
        <taxon>Methanomicrobia</taxon>
        <taxon>Methanosarcinales</taxon>
        <taxon>Methanosarcinaceae</taxon>
        <taxon>Methanococcoides</taxon>
    </lineage>
</organism>
<accession>Q12Z28</accession>
<dbReference type="AlphaFoldDB" id="Q12Z28"/>
<protein>
    <submittedName>
        <fullName evidence="1">Uncharacterized protein</fullName>
    </submittedName>
</protein>
<dbReference type="InterPro" id="IPR053917">
    <property type="entry name" value="DUF6979"/>
</dbReference>
<keyword evidence="2" id="KW-1185">Reference proteome</keyword>
<name>Q12Z28_METBU</name>
<evidence type="ECO:0000313" key="2">
    <source>
        <dbReference type="Proteomes" id="UP000001979"/>
    </source>
</evidence>
<sequence>MDVFLQTWNLHALGELCMTKYGEAAIKSADVIISNEGKSPRDIWDLITSDIFGEGTCSQKKGCPRNTFLALCEEGMIKGITKGNYTNSRKNKEYALKAVKILKEKPNLENNPKALWIKVIDEPKIHNGQMDVIIALWKNGYIDGK</sequence>
<proteinExistence type="predicted"/>
<dbReference type="EMBL" id="CP000300">
    <property type="protein sequence ID" value="ABE51298.1"/>
    <property type="molecule type" value="Genomic_DNA"/>
</dbReference>
<dbReference type="Pfam" id="PF22399">
    <property type="entry name" value="DUF6979"/>
    <property type="match status" value="1"/>
</dbReference>
<dbReference type="KEGG" id="mbu:Mbur_0296"/>